<comment type="caution">
    <text evidence="8">The sequence shown here is derived from an EMBL/GenBank/DDBJ whole genome shotgun (WGS) entry which is preliminary data.</text>
</comment>
<comment type="catalytic activity">
    <reaction evidence="6">
        <text>GTP + H2O = GDP + phosphate + H(+)</text>
        <dbReference type="Rhea" id="RHEA:19669"/>
        <dbReference type="ChEBI" id="CHEBI:15377"/>
        <dbReference type="ChEBI" id="CHEBI:15378"/>
        <dbReference type="ChEBI" id="CHEBI:37565"/>
        <dbReference type="ChEBI" id="CHEBI:43474"/>
        <dbReference type="ChEBI" id="CHEBI:58189"/>
    </reaction>
    <physiologicalReaction direction="left-to-right" evidence="6">
        <dbReference type="Rhea" id="RHEA:19670"/>
    </physiologicalReaction>
</comment>
<evidence type="ECO:0000313" key="8">
    <source>
        <dbReference type="EMBL" id="GGX23628.1"/>
    </source>
</evidence>
<accession>A0A918JWT3</accession>
<dbReference type="CDD" id="cd03112">
    <property type="entry name" value="CobW-like"/>
    <property type="match status" value="1"/>
</dbReference>
<evidence type="ECO:0000256" key="4">
    <source>
        <dbReference type="ARBA" id="ARBA00034320"/>
    </source>
</evidence>
<dbReference type="PANTHER" id="PTHR43603:SF1">
    <property type="entry name" value="ZINC-REGULATED GTPASE METALLOPROTEIN ACTIVATOR 1"/>
    <property type="match status" value="1"/>
</dbReference>
<dbReference type="InterPro" id="IPR051927">
    <property type="entry name" value="Zn_Chap_cDPG_Synth"/>
</dbReference>
<evidence type="ECO:0000313" key="9">
    <source>
        <dbReference type="Proteomes" id="UP000601108"/>
    </source>
</evidence>
<dbReference type="Gene3D" id="3.30.1220.10">
    <property type="entry name" value="CobW-like, C-terminal domain"/>
    <property type="match status" value="1"/>
</dbReference>
<dbReference type="Pfam" id="PF07683">
    <property type="entry name" value="CobW_C"/>
    <property type="match status" value="1"/>
</dbReference>
<dbReference type="Proteomes" id="UP000601108">
    <property type="component" value="Unassembled WGS sequence"/>
</dbReference>
<dbReference type="InterPro" id="IPR011629">
    <property type="entry name" value="CobW-like_C"/>
</dbReference>
<dbReference type="RefSeq" id="WP_027412432.1">
    <property type="nucleotide sequence ID" value="NZ_BMWS01000017.1"/>
</dbReference>
<dbReference type="SUPFAM" id="SSF52540">
    <property type="entry name" value="P-loop containing nucleoside triphosphate hydrolases"/>
    <property type="match status" value="1"/>
</dbReference>
<dbReference type="EMBL" id="BMWS01000017">
    <property type="protein sequence ID" value="GGX23628.1"/>
    <property type="molecule type" value="Genomic_DNA"/>
</dbReference>
<dbReference type="InterPro" id="IPR036627">
    <property type="entry name" value="CobW-likC_sf"/>
</dbReference>
<evidence type="ECO:0000259" key="7">
    <source>
        <dbReference type="SMART" id="SM00833"/>
    </source>
</evidence>
<proteinExistence type="inferred from homology"/>
<evidence type="ECO:0000256" key="5">
    <source>
        <dbReference type="ARBA" id="ARBA00045658"/>
    </source>
</evidence>
<reference evidence="8 9" key="1">
    <citation type="journal article" date="2014" name="Int. J. Syst. Evol. Microbiol.">
        <title>Complete genome sequence of Corynebacterium casei LMG S-19264T (=DSM 44701T), isolated from a smear-ripened cheese.</title>
        <authorList>
            <consortium name="US DOE Joint Genome Institute (JGI-PGF)"/>
            <person name="Walter F."/>
            <person name="Albersmeier A."/>
            <person name="Kalinowski J."/>
            <person name="Ruckert C."/>
        </authorList>
    </citation>
    <scope>NUCLEOTIDE SEQUENCE [LARGE SCALE GENOMIC DNA]</scope>
    <source>
        <strain evidence="8 9">KCTC 12285</strain>
    </source>
</reference>
<dbReference type="PANTHER" id="PTHR43603">
    <property type="entry name" value="COBW DOMAIN-CONTAINING PROTEIN DDB_G0274527"/>
    <property type="match status" value="1"/>
</dbReference>
<dbReference type="Pfam" id="PF02492">
    <property type="entry name" value="cobW"/>
    <property type="match status" value="1"/>
</dbReference>
<evidence type="ECO:0000256" key="6">
    <source>
        <dbReference type="ARBA" id="ARBA00049117"/>
    </source>
</evidence>
<gene>
    <name evidence="8" type="ORF">GCM10007384_26050</name>
</gene>
<comment type="function">
    <text evidence="5">Zinc chaperone that directly transfers zinc cofactor to target proteins, thereby activating them. Zinc is transferred from the CXCC motif in the GTPase domain to the zinc binding site in target proteins in a process requiring GTP hydrolysis.</text>
</comment>
<sequence length="399" mass="45727">MKKLPVTVLSGFLGAGKTTLLNHILHNKEGLKVAVIVNDMSEVNIDAQFIKNENTLSRTEEKLVEMSNGCICCTLREDLMVEVERLAKQNKFDYLLIESTGISEPIPVAQTFTFESEDGNIDLSRFSYIDTMVTVVDAFNFLKDFSSSDYLTTRSLTDIEDDNRTIVNLLTDQVEFANVIIINKIDLATEEQLKELHAIIHKLNPEARIIPVNKSKVELKHIINTGLFDYEKAEASAGWIKELENEHIPETEEYGIGSFVFKSKKPFHPERFLKYLNESFPQNIIRSKGLFWLASRSDQALVWSTAGGSFKADNAGIWWASMPFVERTSYAAFNENKNQIESEWDTLFGDRKIELVFIGQYLEKEEIINQLLDCLLTDKEEQLWGNKLFPQEDYWPIAR</sequence>
<name>A0A918JWT3_9FLAO</name>
<organism evidence="8 9">
    <name type="scientific">Aquimarina muelleri</name>
    <dbReference type="NCBI Taxonomy" id="279356"/>
    <lineage>
        <taxon>Bacteria</taxon>
        <taxon>Pseudomonadati</taxon>
        <taxon>Bacteroidota</taxon>
        <taxon>Flavobacteriia</taxon>
        <taxon>Flavobacteriales</taxon>
        <taxon>Flavobacteriaceae</taxon>
        <taxon>Aquimarina</taxon>
    </lineage>
</organism>
<dbReference type="SMART" id="SM00833">
    <property type="entry name" value="CobW_C"/>
    <property type="match status" value="1"/>
</dbReference>
<dbReference type="GO" id="GO:0000166">
    <property type="term" value="F:nucleotide binding"/>
    <property type="evidence" value="ECO:0007669"/>
    <property type="project" value="UniProtKB-KW"/>
</dbReference>
<dbReference type="InterPro" id="IPR027417">
    <property type="entry name" value="P-loop_NTPase"/>
</dbReference>
<comment type="similarity">
    <text evidence="4">Belongs to the SIMIBI class G3E GTPase family. ZNG1 subfamily.</text>
</comment>
<protein>
    <submittedName>
        <fullName evidence="8">GTP-binding protein</fullName>
    </submittedName>
</protein>
<keyword evidence="9" id="KW-1185">Reference proteome</keyword>
<feature type="domain" description="CobW C-terminal" evidence="7">
    <location>
        <begin position="256"/>
        <end position="375"/>
    </location>
</feature>
<keyword evidence="1" id="KW-0547">Nucleotide-binding</keyword>
<dbReference type="AlphaFoldDB" id="A0A918JWT3"/>
<keyword evidence="2" id="KW-0378">Hydrolase</keyword>
<evidence type="ECO:0000256" key="1">
    <source>
        <dbReference type="ARBA" id="ARBA00022741"/>
    </source>
</evidence>
<evidence type="ECO:0000256" key="3">
    <source>
        <dbReference type="ARBA" id="ARBA00023186"/>
    </source>
</evidence>
<dbReference type="GO" id="GO:0016787">
    <property type="term" value="F:hydrolase activity"/>
    <property type="evidence" value="ECO:0007669"/>
    <property type="project" value="UniProtKB-KW"/>
</dbReference>
<evidence type="ECO:0000256" key="2">
    <source>
        <dbReference type="ARBA" id="ARBA00022801"/>
    </source>
</evidence>
<keyword evidence="3" id="KW-0143">Chaperone</keyword>
<dbReference type="InterPro" id="IPR003495">
    <property type="entry name" value="CobW/HypB/UreG_nucleotide-bd"/>
</dbReference>
<dbReference type="Gene3D" id="3.40.50.300">
    <property type="entry name" value="P-loop containing nucleotide triphosphate hydrolases"/>
    <property type="match status" value="1"/>
</dbReference>